<dbReference type="Gene3D" id="3.20.20.80">
    <property type="entry name" value="Glycosidases"/>
    <property type="match status" value="1"/>
</dbReference>
<reference evidence="5 6" key="1">
    <citation type="submission" date="2024-01" db="EMBL/GenBank/DDBJ databases">
        <title>novel species in genus Adlercreutzia.</title>
        <authorList>
            <person name="Liu X."/>
        </authorList>
    </citation>
    <scope>NUCLEOTIDE SEQUENCE [LARGE SCALE GENOMIC DNA]</scope>
    <source>
        <strain evidence="5 6">R7</strain>
    </source>
</reference>
<feature type="signal peptide" evidence="4">
    <location>
        <begin position="1"/>
        <end position="30"/>
    </location>
</feature>
<dbReference type="SUPFAM" id="SSF69360">
    <property type="entry name" value="Cell wall binding repeat"/>
    <property type="match status" value="2"/>
</dbReference>
<keyword evidence="4" id="KW-0732">Signal</keyword>
<dbReference type="EMBL" id="JAYMFF010000007">
    <property type="protein sequence ID" value="MEC4175692.1"/>
    <property type="molecule type" value="Genomic_DNA"/>
</dbReference>
<dbReference type="Proteomes" id="UP001349994">
    <property type="component" value="Unassembled WGS sequence"/>
</dbReference>
<evidence type="ECO:0000256" key="2">
    <source>
        <dbReference type="ARBA" id="ARBA00022737"/>
    </source>
</evidence>
<proteinExistence type="inferred from homology"/>
<dbReference type="Pfam" id="PF01183">
    <property type="entry name" value="Glyco_hydro_25"/>
    <property type="match status" value="1"/>
</dbReference>
<feature type="chain" id="PRO_5046237122" evidence="4">
    <location>
        <begin position="31"/>
        <end position="632"/>
    </location>
</feature>
<dbReference type="RefSeq" id="WP_338209606.1">
    <property type="nucleotide sequence ID" value="NZ_JAYMFF010000007.1"/>
</dbReference>
<feature type="repeat" description="Cell wall-binding" evidence="3">
    <location>
        <begin position="575"/>
        <end position="594"/>
    </location>
</feature>
<feature type="repeat" description="Cell wall-binding" evidence="3">
    <location>
        <begin position="555"/>
        <end position="574"/>
    </location>
</feature>
<dbReference type="SUPFAM" id="SSF51445">
    <property type="entry name" value="(Trans)glycosidases"/>
    <property type="match status" value="1"/>
</dbReference>
<dbReference type="PROSITE" id="PS51904">
    <property type="entry name" value="GLYCOSYL_HYDROL_F25_2"/>
    <property type="match status" value="1"/>
</dbReference>
<dbReference type="PANTHER" id="PTHR34135:SF2">
    <property type="entry name" value="LYSOZYME"/>
    <property type="match status" value="1"/>
</dbReference>
<evidence type="ECO:0000313" key="6">
    <source>
        <dbReference type="Proteomes" id="UP001349994"/>
    </source>
</evidence>
<feature type="repeat" description="Cell wall-binding" evidence="3">
    <location>
        <begin position="406"/>
        <end position="425"/>
    </location>
</feature>
<comment type="caution">
    <text evidence="5">The sequence shown here is derived from an EMBL/GenBank/DDBJ whole genome shotgun (WGS) entry which is preliminary data.</text>
</comment>
<feature type="repeat" description="Cell wall-binding" evidence="3">
    <location>
        <begin position="535"/>
        <end position="554"/>
    </location>
</feature>
<dbReference type="InterPro" id="IPR017853">
    <property type="entry name" value="GH"/>
</dbReference>
<dbReference type="Pfam" id="PF01473">
    <property type="entry name" value="Choline_bind_1"/>
    <property type="match status" value="2"/>
</dbReference>
<dbReference type="InterPro" id="IPR018337">
    <property type="entry name" value="Cell_wall/Cho-bd_repeat"/>
</dbReference>
<dbReference type="Pfam" id="PF19127">
    <property type="entry name" value="Choline_bind_3"/>
    <property type="match status" value="3"/>
</dbReference>
<gene>
    <name evidence="5" type="ORF">VIN30_04450</name>
</gene>
<dbReference type="InterPro" id="IPR002053">
    <property type="entry name" value="Glyco_hydro_25"/>
</dbReference>
<organism evidence="5 6">
    <name type="scientific">Adlercreutzia wanghongyangiae</name>
    <dbReference type="NCBI Taxonomy" id="3111451"/>
    <lineage>
        <taxon>Bacteria</taxon>
        <taxon>Bacillati</taxon>
        <taxon>Actinomycetota</taxon>
        <taxon>Coriobacteriia</taxon>
        <taxon>Eggerthellales</taxon>
        <taxon>Eggerthellaceae</taxon>
        <taxon>Adlercreutzia</taxon>
    </lineage>
</organism>
<keyword evidence="2" id="KW-0677">Repeat</keyword>
<dbReference type="PANTHER" id="PTHR34135">
    <property type="entry name" value="LYSOZYME"/>
    <property type="match status" value="1"/>
</dbReference>
<evidence type="ECO:0000256" key="3">
    <source>
        <dbReference type="PROSITE-ProRule" id="PRU00591"/>
    </source>
</evidence>
<accession>A0ABU6IGW7</accession>
<dbReference type="Gene3D" id="2.10.270.10">
    <property type="entry name" value="Cholin Binding"/>
    <property type="match status" value="3"/>
</dbReference>
<evidence type="ECO:0000256" key="4">
    <source>
        <dbReference type="SAM" id="SignalP"/>
    </source>
</evidence>
<evidence type="ECO:0000313" key="5">
    <source>
        <dbReference type="EMBL" id="MEC4175692.1"/>
    </source>
</evidence>
<protein>
    <submittedName>
        <fullName evidence="5">GH25 family lysozyme</fullName>
    </submittedName>
</protein>
<feature type="repeat" description="Cell wall-binding" evidence="3">
    <location>
        <begin position="426"/>
        <end position="445"/>
    </location>
</feature>
<comment type="similarity">
    <text evidence="1">Belongs to the glycosyl hydrolase 25 family.</text>
</comment>
<name>A0ABU6IGW7_9ACTN</name>
<feature type="repeat" description="Cell wall-binding" evidence="3">
    <location>
        <begin position="495"/>
        <end position="514"/>
    </location>
</feature>
<sequence>MSMRKTSSRAATVLLSAILAGSLVPSAAFAVGDELNGDEGTLPPVSDMGVGDAAESWRYFDGVPDNVLLEAYEDQGVALMGAFDDVDSSYRSTWSKSDGVGKYTYRKTPMEAGTTITVPGVKEVGIDVSYYNNEKNGKYSAIDWAKVKSDGITFAVIRCGDGPSFDDPWFVKNIQAAKQQGIKVGVYLYARAQKLTGEGKSVENEVNHTLRQLNAAGIKPSDLELPIYYDMEDKSQRSLGSELLGKIAKAYCDGLQAQGYRVGIYANQDWFNNVLTDPVFSAENMQRAGWSRWVARYSWGSSSCGVSNTDMWQFTSIGLVNGTPRKYCDVNFSYVDFQATTPGEVTWEQVGNTWYLKDSADRNLVGWQRVKDKQYYLNADGSMQTGWLKLGEAWYYFGGPNDGAMKTGWQKVGGVWYYMNTVGVMQTGWQTIDGKRYYLNPSSGAMVTGTQTINGKVYVFASSGELLGDGSSASGATWVKSGGKWYLRDGAGNNKTGWQKVKGTWYYMASNGVMQTGWQKVGGTWYYLKSSGAMATGWQKIKGTWYYLKSSGAMATGWQKVGGKWYYLKSSGAMATGWQKVGGVWYHLKSSGAMSANCWVGNYYLTSSGAMATNTWIGKYHVNSSGLWDKTR</sequence>
<dbReference type="PROSITE" id="PS51170">
    <property type="entry name" value="CW"/>
    <property type="match status" value="7"/>
</dbReference>
<keyword evidence="6" id="KW-1185">Reference proteome</keyword>
<evidence type="ECO:0000256" key="1">
    <source>
        <dbReference type="ARBA" id="ARBA00010646"/>
    </source>
</evidence>
<feature type="repeat" description="Cell wall-binding" evidence="3">
    <location>
        <begin position="515"/>
        <end position="534"/>
    </location>
</feature>
<dbReference type="Pfam" id="PF19085">
    <property type="entry name" value="Choline_bind_2"/>
    <property type="match status" value="1"/>
</dbReference>